<comment type="caution">
    <text evidence="12">The sequence shown here is derived from an EMBL/GenBank/DDBJ whole genome shotgun (WGS) entry which is preliminary data.</text>
</comment>
<keyword evidence="3 9" id="KW-0812">Transmembrane</keyword>
<feature type="compositionally biased region" description="Polar residues" evidence="8">
    <location>
        <begin position="575"/>
        <end position="595"/>
    </location>
</feature>
<keyword evidence="6 9" id="KW-1133">Transmembrane helix</keyword>
<dbReference type="SUPFAM" id="SSF52540">
    <property type="entry name" value="P-loop containing nucleoside triphosphate hydrolases"/>
    <property type="match status" value="1"/>
</dbReference>
<name>A0A8E3B300_RHILI</name>
<dbReference type="Pfam" id="PF00005">
    <property type="entry name" value="ABC_tran"/>
    <property type="match status" value="1"/>
</dbReference>
<dbReference type="InterPro" id="IPR027417">
    <property type="entry name" value="P-loop_NTPase"/>
</dbReference>
<dbReference type="GO" id="GO:0005886">
    <property type="term" value="C:plasma membrane"/>
    <property type="evidence" value="ECO:0007669"/>
    <property type="project" value="UniProtKB-SubCell"/>
</dbReference>
<dbReference type="PROSITE" id="PS00211">
    <property type="entry name" value="ABC_TRANSPORTER_1"/>
    <property type="match status" value="1"/>
</dbReference>
<feature type="transmembrane region" description="Helical" evidence="9">
    <location>
        <begin position="17"/>
        <end position="39"/>
    </location>
</feature>
<dbReference type="GO" id="GO:0140359">
    <property type="term" value="F:ABC-type transporter activity"/>
    <property type="evidence" value="ECO:0007669"/>
    <property type="project" value="InterPro"/>
</dbReference>
<evidence type="ECO:0000313" key="12">
    <source>
        <dbReference type="EMBL" id="PWJ88692.1"/>
    </source>
</evidence>
<dbReference type="PROSITE" id="PS50929">
    <property type="entry name" value="ABC_TM1F"/>
    <property type="match status" value="1"/>
</dbReference>
<dbReference type="Pfam" id="PF00664">
    <property type="entry name" value="ABC_membrane"/>
    <property type="match status" value="1"/>
</dbReference>
<evidence type="ECO:0000259" key="11">
    <source>
        <dbReference type="PROSITE" id="PS50929"/>
    </source>
</evidence>
<dbReference type="GO" id="GO:0030253">
    <property type="term" value="P:protein secretion by the type I secretion system"/>
    <property type="evidence" value="ECO:0007669"/>
    <property type="project" value="InterPro"/>
</dbReference>
<dbReference type="AlphaFoldDB" id="A0A8E3B300"/>
<evidence type="ECO:0000259" key="10">
    <source>
        <dbReference type="PROSITE" id="PS50893"/>
    </source>
</evidence>
<dbReference type="PANTHER" id="PTHR24221">
    <property type="entry name" value="ATP-BINDING CASSETTE SUB-FAMILY B"/>
    <property type="match status" value="1"/>
</dbReference>
<evidence type="ECO:0000256" key="1">
    <source>
        <dbReference type="ARBA" id="ARBA00004651"/>
    </source>
</evidence>
<dbReference type="InterPro" id="IPR010128">
    <property type="entry name" value="ATPase_T1SS_PrtD-like"/>
</dbReference>
<feature type="transmembrane region" description="Helical" evidence="9">
    <location>
        <begin position="244"/>
        <end position="266"/>
    </location>
</feature>
<keyword evidence="5 12" id="KW-0067">ATP-binding</keyword>
<dbReference type="InterPro" id="IPR017871">
    <property type="entry name" value="ABC_transporter-like_CS"/>
</dbReference>
<feature type="region of interest" description="Disordered" evidence="8">
    <location>
        <begin position="559"/>
        <end position="595"/>
    </location>
</feature>
<dbReference type="PANTHER" id="PTHR24221:SF248">
    <property type="entry name" value="ABC TRANSPORTER TRANSMEMBRANE REGION"/>
    <property type="match status" value="1"/>
</dbReference>
<gene>
    <name evidence="12" type="ORF">C8D77_110159</name>
</gene>
<dbReference type="SMART" id="SM00382">
    <property type="entry name" value="AAA"/>
    <property type="match status" value="1"/>
</dbReference>
<protein>
    <submittedName>
        <fullName evidence="12">ATP-binding cassette subfamily C protein</fullName>
    </submittedName>
</protein>
<evidence type="ECO:0000256" key="3">
    <source>
        <dbReference type="ARBA" id="ARBA00022692"/>
    </source>
</evidence>
<dbReference type="GO" id="GO:0034040">
    <property type="term" value="F:ATPase-coupled lipid transmembrane transporter activity"/>
    <property type="evidence" value="ECO:0007669"/>
    <property type="project" value="TreeGrafter"/>
</dbReference>
<evidence type="ECO:0000256" key="6">
    <source>
        <dbReference type="ARBA" id="ARBA00022989"/>
    </source>
</evidence>
<feature type="transmembrane region" description="Helical" evidence="9">
    <location>
        <begin position="51"/>
        <end position="71"/>
    </location>
</feature>
<evidence type="ECO:0000256" key="2">
    <source>
        <dbReference type="ARBA" id="ARBA00005417"/>
    </source>
</evidence>
<evidence type="ECO:0000313" key="13">
    <source>
        <dbReference type="Proteomes" id="UP000245631"/>
    </source>
</evidence>
<dbReference type="GO" id="GO:0030256">
    <property type="term" value="C:type I protein secretion system complex"/>
    <property type="evidence" value="ECO:0007669"/>
    <property type="project" value="InterPro"/>
</dbReference>
<proteinExistence type="inferred from homology"/>
<feature type="transmembrane region" description="Helical" evidence="9">
    <location>
        <begin position="126"/>
        <end position="143"/>
    </location>
</feature>
<feature type="domain" description="ABC transporter" evidence="10">
    <location>
        <begin position="322"/>
        <end position="561"/>
    </location>
</feature>
<evidence type="ECO:0000256" key="5">
    <source>
        <dbReference type="ARBA" id="ARBA00022840"/>
    </source>
</evidence>
<sequence>MDKQGTTASFARSVFDIGLFSVIINVLLLVMPLFMIQVYDRVLPAANVDTLVYLSIMAVLALAFLGLFEVVRSVYSQRVAANLDRKFASSAFAVSLRSPRADAGDIQALRELGTVRAFVASRGLSTLFDLPFVPLFIVLLALINPYLSLLTILGAAIMLILVVLTQIANRKNSAKASEQSARANLTAQAFVRNAETVRAMGMNGNITEVWGKSFGDALETQDRAAATSAVFSGISRSTRMLLQLAILGLGAWLVLQGKMTAGMIFASSIISGRALQPLDQLIGGWRQIIDARQAWLRLKKILPESAEKAPARIQLPAPSGRLTVRDLVYLPPGSAPGAEPVIKRLNFEIRAGEAIAIIGPSRAGKSTLARLLVGAIFPGSGTIEMDGADLRTWDEAQLGRSIGYLAQDIQFLPGTIAQNLARFDPKSADEAVVEAAKRAQAHELILAQREGYQTPLGASNGALSGGERQRVGLARAFYGNPRILILDEPNANLDQEGEHALGRALTEARQAGTTIVVVTHRPSLAATCDRALLLRNGIIEMFGPSAEVLKQLATGATPTRPAPQVELNGKPHVASFSTASQGSGRWNGPLSTKQG</sequence>
<evidence type="ECO:0000256" key="7">
    <source>
        <dbReference type="ARBA" id="ARBA00023136"/>
    </source>
</evidence>
<dbReference type="InterPro" id="IPR039421">
    <property type="entry name" value="Type_1_exporter"/>
</dbReference>
<reference evidence="12 13" key="1">
    <citation type="submission" date="2018-05" db="EMBL/GenBank/DDBJ databases">
        <title>Genomic Encyclopedia of Type Strains, Phase IV (KMG-IV): sequencing the most valuable type-strain genomes for metagenomic binning, comparative biology and taxonomic classification.</title>
        <authorList>
            <person name="Goeker M."/>
        </authorList>
    </citation>
    <scope>NUCLEOTIDE SEQUENCE [LARGE SCALE GENOMIC DNA]</scope>
    <source>
        <strain evidence="12 13">DSM 2626</strain>
    </source>
</reference>
<dbReference type="PROSITE" id="PS50893">
    <property type="entry name" value="ABC_TRANSPORTER_2"/>
    <property type="match status" value="1"/>
</dbReference>
<evidence type="ECO:0000256" key="9">
    <source>
        <dbReference type="SAM" id="Phobius"/>
    </source>
</evidence>
<dbReference type="Proteomes" id="UP000245631">
    <property type="component" value="Unassembled WGS sequence"/>
</dbReference>
<evidence type="ECO:0000256" key="8">
    <source>
        <dbReference type="SAM" id="MobiDB-lite"/>
    </source>
</evidence>
<comment type="similarity">
    <text evidence="2">Belongs to the ABC transporter superfamily.</text>
</comment>
<dbReference type="Gene3D" id="3.40.50.300">
    <property type="entry name" value="P-loop containing nucleotide triphosphate hydrolases"/>
    <property type="match status" value="1"/>
</dbReference>
<comment type="subcellular location">
    <subcellularLocation>
        <location evidence="1">Cell membrane</location>
        <topology evidence="1">Multi-pass membrane protein</topology>
    </subcellularLocation>
</comment>
<keyword evidence="7 9" id="KW-0472">Membrane</keyword>
<dbReference type="InterPro" id="IPR003439">
    <property type="entry name" value="ABC_transporter-like_ATP-bd"/>
</dbReference>
<dbReference type="EMBL" id="QGGH01000010">
    <property type="protein sequence ID" value="PWJ88692.1"/>
    <property type="molecule type" value="Genomic_DNA"/>
</dbReference>
<dbReference type="GO" id="GO:0016887">
    <property type="term" value="F:ATP hydrolysis activity"/>
    <property type="evidence" value="ECO:0007669"/>
    <property type="project" value="InterPro"/>
</dbReference>
<dbReference type="GO" id="GO:0005524">
    <property type="term" value="F:ATP binding"/>
    <property type="evidence" value="ECO:0007669"/>
    <property type="project" value="UniProtKB-KW"/>
</dbReference>
<dbReference type="InterPro" id="IPR003593">
    <property type="entry name" value="AAA+_ATPase"/>
</dbReference>
<dbReference type="Gene3D" id="1.20.1560.10">
    <property type="entry name" value="ABC transporter type 1, transmembrane domain"/>
    <property type="match status" value="1"/>
</dbReference>
<feature type="domain" description="ABC transmembrane type-1" evidence="11">
    <location>
        <begin position="17"/>
        <end position="290"/>
    </location>
</feature>
<keyword evidence="4" id="KW-0547">Nucleotide-binding</keyword>
<accession>A0A8E3B300</accession>
<dbReference type="SUPFAM" id="SSF90123">
    <property type="entry name" value="ABC transporter transmembrane region"/>
    <property type="match status" value="1"/>
</dbReference>
<dbReference type="InterPro" id="IPR011527">
    <property type="entry name" value="ABC1_TM_dom"/>
</dbReference>
<dbReference type="InterPro" id="IPR036640">
    <property type="entry name" value="ABC1_TM_sf"/>
</dbReference>
<dbReference type="NCBIfam" id="TIGR01842">
    <property type="entry name" value="type_I_sec_PrtD"/>
    <property type="match status" value="1"/>
</dbReference>
<evidence type="ECO:0000256" key="4">
    <source>
        <dbReference type="ARBA" id="ARBA00022741"/>
    </source>
</evidence>
<organism evidence="12 13">
    <name type="scientific">Rhizobium loti</name>
    <name type="common">Mesorhizobium loti</name>
    <dbReference type="NCBI Taxonomy" id="381"/>
    <lineage>
        <taxon>Bacteria</taxon>
        <taxon>Pseudomonadati</taxon>
        <taxon>Pseudomonadota</taxon>
        <taxon>Alphaproteobacteria</taxon>
        <taxon>Hyphomicrobiales</taxon>
        <taxon>Phyllobacteriaceae</taxon>
        <taxon>Mesorhizobium</taxon>
    </lineage>
</organism>
<feature type="transmembrane region" description="Helical" evidence="9">
    <location>
        <begin position="149"/>
        <end position="168"/>
    </location>
</feature>